<dbReference type="GO" id="GO:0005741">
    <property type="term" value="C:mitochondrial outer membrane"/>
    <property type="evidence" value="ECO:0007669"/>
    <property type="project" value="UniProtKB-SubCell"/>
</dbReference>
<feature type="transmembrane region" description="Helical" evidence="17">
    <location>
        <begin position="571"/>
        <end position="596"/>
    </location>
</feature>
<keyword evidence="7" id="KW-1000">Mitochondrion outer membrane</keyword>
<dbReference type="PIRSF" id="PIRSF037488">
    <property type="entry name" value="Mt_Rho_GTPase"/>
    <property type="match status" value="1"/>
</dbReference>
<keyword evidence="13 17" id="KW-0472">Membrane</keyword>
<dbReference type="Pfam" id="PF08356">
    <property type="entry name" value="EF_assoc_2"/>
    <property type="match status" value="1"/>
</dbReference>
<comment type="catalytic activity">
    <reaction evidence="14">
        <text>UTP + H2O = UDP + phosphate + H(+)</text>
        <dbReference type="Rhea" id="RHEA:64900"/>
        <dbReference type="ChEBI" id="CHEBI:15377"/>
        <dbReference type="ChEBI" id="CHEBI:15378"/>
        <dbReference type="ChEBI" id="CHEBI:43474"/>
        <dbReference type="ChEBI" id="CHEBI:46398"/>
        <dbReference type="ChEBI" id="CHEBI:58223"/>
    </reaction>
    <physiologicalReaction direction="left-to-right" evidence="14">
        <dbReference type="Rhea" id="RHEA:64901"/>
    </physiologicalReaction>
</comment>
<feature type="domain" description="Miro" evidence="19">
    <location>
        <begin position="1"/>
        <end position="136"/>
    </location>
</feature>
<dbReference type="SUPFAM" id="SSF47473">
    <property type="entry name" value="EF-hand"/>
    <property type="match status" value="1"/>
</dbReference>
<feature type="domain" description="EF-hand" evidence="18">
    <location>
        <begin position="272"/>
        <end position="307"/>
    </location>
</feature>
<dbReference type="InterPro" id="IPR027417">
    <property type="entry name" value="P-loop_NTPase"/>
</dbReference>
<dbReference type="PANTHER" id="PTHR46819">
    <property type="entry name" value="EF-HAND CALCIUM-BINDING DOMAIN-CONTAINING PROTEIN 7"/>
    <property type="match status" value="1"/>
</dbReference>
<comment type="catalytic activity">
    <reaction evidence="16">
        <text>GTP + H2O = GDP + phosphate + H(+)</text>
        <dbReference type="Rhea" id="RHEA:19669"/>
        <dbReference type="ChEBI" id="CHEBI:15377"/>
        <dbReference type="ChEBI" id="CHEBI:15378"/>
        <dbReference type="ChEBI" id="CHEBI:37565"/>
        <dbReference type="ChEBI" id="CHEBI:43474"/>
        <dbReference type="ChEBI" id="CHEBI:58189"/>
    </reaction>
    <physiologicalReaction direction="left-to-right" evidence="16">
        <dbReference type="Rhea" id="RHEA:19670"/>
    </physiologicalReaction>
</comment>
<evidence type="ECO:0000256" key="1">
    <source>
        <dbReference type="ARBA" id="ARBA00004200"/>
    </source>
</evidence>
<dbReference type="FunFam" id="3.40.50.300:FF:000170">
    <property type="entry name" value="Mitochondrial Rho GTPase"/>
    <property type="match status" value="1"/>
</dbReference>
<name>L8J2F5_9CETA</name>
<dbReference type="EMBL" id="JH880269">
    <property type="protein sequence ID" value="ELR62901.1"/>
    <property type="molecule type" value="Genomic_DNA"/>
</dbReference>
<dbReference type="Gene3D" id="1.10.238.10">
    <property type="entry name" value="EF-hand"/>
    <property type="match status" value="2"/>
</dbReference>
<dbReference type="SMART" id="SM00174">
    <property type="entry name" value="RHO"/>
    <property type="match status" value="1"/>
</dbReference>
<sequence length="600" mass="66165">VPARAEEITIPADVTPEKVPTHIVDYSETEQTVEELQGEIDKADVVCVVYDVSEEATVEKIRTKWIPLVNGDTKRGPRVPIILVGNKSDLRPGGSMEAVLPIMSQFPEIETCVECSAKNLKNISELFYYAQKAVLHPTAPLYDPEAKQLRPACAQALTRIFRLSDQDMDQALSDQELNAFQTSCFGHPLAPQALEDVKMVVSKNVVGGVRDDQLTLDGFLFLNTLFIQRGRHETTWTILRRFGYGDSLELTADYLCPPLRVPPGCSAELNHRGYQFVQRMFEKHDQDRDGALSPAELQSLFSVFPAAPWGPHLPSTVRTKAGRLPLHGYLCQWTLVTYLDVRRSLEHLGYLGYPTLCEQDSQAHAITVTREKRLDQEKGQTQRNVLLCKVVGARGVGKSSFLRAFLGHSLGHQDAGEPSVYAIDTVQVNGQEKYLILCEVAADSLLTASADASCDVACLMFDGSDLRSFALCASVYKARHPQRAHMAPALQQHYMDGQTPCLFVCSKADLPGGVPLPGLSPAEFCRRHRLPTPTLFSCAGPVEPCMGIFTRLATMATFPHLVHGQLQATSFWLRVALGAMGAAVAAILSFSLYRVLVKSR</sequence>
<dbReference type="InterPro" id="IPR013566">
    <property type="entry name" value="EF_hand_assoc_1"/>
</dbReference>
<keyword evidence="11" id="KW-0496">Mitochondrion</keyword>
<keyword evidence="6" id="KW-0547">Nucleotide-binding</keyword>
<dbReference type="FunFam" id="1.10.238.10:FF:000021">
    <property type="entry name" value="Mitochondrial Rho GTPase"/>
    <property type="match status" value="1"/>
</dbReference>
<dbReference type="PROSITE" id="PS51423">
    <property type="entry name" value="MIRO"/>
    <property type="match status" value="2"/>
</dbReference>
<evidence type="ECO:0000256" key="8">
    <source>
        <dbReference type="ARBA" id="ARBA00022801"/>
    </source>
</evidence>
<keyword evidence="8" id="KW-0378">Hydrolase</keyword>
<feature type="domain" description="Miro" evidence="19">
    <location>
        <begin position="383"/>
        <end position="558"/>
    </location>
</feature>
<evidence type="ECO:0000256" key="17">
    <source>
        <dbReference type="SAM" id="Phobius"/>
    </source>
</evidence>
<protein>
    <submittedName>
        <fullName evidence="20">Mitochondrial Rho GTPase 2</fullName>
    </submittedName>
</protein>
<evidence type="ECO:0000256" key="7">
    <source>
        <dbReference type="ARBA" id="ARBA00022787"/>
    </source>
</evidence>
<evidence type="ECO:0000256" key="2">
    <source>
        <dbReference type="ARBA" id="ARBA00007981"/>
    </source>
</evidence>
<evidence type="ECO:0000313" key="20">
    <source>
        <dbReference type="EMBL" id="ELR62901.1"/>
    </source>
</evidence>
<evidence type="ECO:0000256" key="11">
    <source>
        <dbReference type="ARBA" id="ARBA00023128"/>
    </source>
</evidence>
<dbReference type="GO" id="GO:0034643">
    <property type="term" value="P:establishment of mitochondrion localization, microtubule-mediated"/>
    <property type="evidence" value="ECO:0007669"/>
    <property type="project" value="UniProtKB-ARBA"/>
</dbReference>
<evidence type="ECO:0000256" key="6">
    <source>
        <dbReference type="ARBA" id="ARBA00022741"/>
    </source>
</evidence>
<comment type="catalytic activity">
    <reaction evidence="15">
        <text>ATP + H2O = ADP + phosphate + H(+)</text>
        <dbReference type="Rhea" id="RHEA:13065"/>
        <dbReference type="ChEBI" id="CHEBI:15377"/>
        <dbReference type="ChEBI" id="CHEBI:15378"/>
        <dbReference type="ChEBI" id="CHEBI:30616"/>
        <dbReference type="ChEBI" id="CHEBI:43474"/>
        <dbReference type="ChEBI" id="CHEBI:456216"/>
    </reaction>
    <physiologicalReaction direction="left-to-right" evidence="15">
        <dbReference type="Rhea" id="RHEA:13066"/>
    </physiologicalReaction>
</comment>
<dbReference type="CDD" id="cd01892">
    <property type="entry name" value="Miro2"/>
    <property type="match status" value="1"/>
</dbReference>
<evidence type="ECO:0000256" key="3">
    <source>
        <dbReference type="ARBA" id="ARBA00022692"/>
    </source>
</evidence>
<keyword evidence="3 17" id="KW-0812">Transmembrane</keyword>
<dbReference type="GO" id="GO:0005525">
    <property type="term" value="F:GTP binding"/>
    <property type="evidence" value="ECO:0007669"/>
    <property type="project" value="UniProtKB-KW"/>
</dbReference>
<dbReference type="PROSITE" id="PS00018">
    <property type="entry name" value="EF_HAND_1"/>
    <property type="match status" value="2"/>
</dbReference>
<evidence type="ECO:0000256" key="16">
    <source>
        <dbReference type="ARBA" id="ARBA00049117"/>
    </source>
</evidence>
<dbReference type="STRING" id="72004.ENSBMUP00000032075"/>
<reference evidence="20 21" key="1">
    <citation type="journal article" date="2012" name="Nat. Genet.">
        <title>The yak genome and adaptation to life at high altitude.</title>
        <authorList>
            <person name="Qiu Q."/>
            <person name="Zhang G."/>
            <person name="Ma T."/>
            <person name="Qian W."/>
            <person name="Wang J."/>
            <person name="Ye Z."/>
            <person name="Cao C."/>
            <person name="Hu Q."/>
            <person name="Kim J."/>
            <person name="Larkin D.M."/>
            <person name="Auvil L."/>
            <person name="Capitanu B."/>
            <person name="Ma J."/>
            <person name="Lewin H.A."/>
            <person name="Qian X."/>
            <person name="Lang Y."/>
            <person name="Zhou R."/>
            <person name="Wang L."/>
            <person name="Wang K."/>
            <person name="Xia J."/>
            <person name="Liao S."/>
            <person name="Pan S."/>
            <person name="Lu X."/>
            <person name="Hou H."/>
            <person name="Wang Y."/>
            <person name="Zang X."/>
            <person name="Yin Y."/>
            <person name="Ma H."/>
            <person name="Zhang J."/>
            <person name="Wang Z."/>
            <person name="Zhang Y."/>
            <person name="Zhang D."/>
            <person name="Yonezawa T."/>
            <person name="Hasegawa M."/>
            <person name="Zhong Y."/>
            <person name="Liu W."/>
            <person name="Zhang Y."/>
            <person name="Huang Z."/>
            <person name="Zhang S."/>
            <person name="Long R."/>
            <person name="Yang H."/>
            <person name="Wang J."/>
            <person name="Lenstra J.A."/>
            <person name="Cooper D.N."/>
            <person name="Wu Y."/>
            <person name="Wang J."/>
            <person name="Shi P."/>
            <person name="Wang J."/>
            <person name="Liu J."/>
        </authorList>
    </citation>
    <scope>NUCLEOTIDE SEQUENCE [LARGE SCALE GENOMIC DNA]</scope>
    <source>
        <strain evidence="21">yakQH1</strain>
    </source>
</reference>
<comment type="subcellular location">
    <subcellularLocation>
        <location evidence="1">Mitochondrion outer membrane</location>
        <topology evidence="1">Single-pass type IV membrane protein</topology>
    </subcellularLocation>
</comment>
<evidence type="ECO:0000256" key="12">
    <source>
        <dbReference type="ARBA" id="ARBA00023134"/>
    </source>
</evidence>
<dbReference type="PANTHER" id="PTHR46819:SF1">
    <property type="entry name" value="EF-HAND CALCIUM-BINDING DOMAIN-CONTAINING PROTEIN 7"/>
    <property type="match status" value="1"/>
</dbReference>
<dbReference type="InterPro" id="IPR011992">
    <property type="entry name" value="EF-hand-dom_pair"/>
</dbReference>
<evidence type="ECO:0000256" key="10">
    <source>
        <dbReference type="ARBA" id="ARBA00022989"/>
    </source>
</evidence>
<dbReference type="InterPro" id="IPR020860">
    <property type="entry name" value="MIRO_dom"/>
</dbReference>
<evidence type="ECO:0000256" key="9">
    <source>
        <dbReference type="ARBA" id="ARBA00022837"/>
    </source>
</evidence>
<dbReference type="InterPro" id="IPR002048">
    <property type="entry name" value="EF_hand_dom"/>
</dbReference>
<dbReference type="InterPro" id="IPR052266">
    <property type="entry name" value="Miro-EF-hand_domain"/>
</dbReference>
<evidence type="ECO:0000259" key="18">
    <source>
        <dbReference type="PROSITE" id="PS50222"/>
    </source>
</evidence>
<evidence type="ECO:0000256" key="14">
    <source>
        <dbReference type="ARBA" id="ARBA00047358"/>
    </source>
</evidence>
<dbReference type="InterPro" id="IPR001806">
    <property type="entry name" value="Small_GTPase"/>
</dbReference>
<feature type="non-terminal residue" evidence="20">
    <location>
        <position position="600"/>
    </location>
</feature>
<keyword evidence="4" id="KW-0479">Metal-binding</keyword>
<evidence type="ECO:0000256" key="15">
    <source>
        <dbReference type="ARBA" id="ARBA00048778"/>
    </source>
</evidence>
<keyword evidence="12" id="KW-0342">GTP-binding</keyword>
<dbReference type="Proteomes" id="UP000011080">
    <property type="component" value="Unassembled WGS sequence"/>
</dbReference>
<dbReference type="InterPro" id="IPR021181">
    <property type="entry name" value="Miro"/>
</dbReference>
<evidence type="ECO:0000259" key="19">
    <source>
        <dbReference type="PROSITE" id="PS51423"/>
    </source>
</evidence>
<evidence type="ECO:0000313" key="21">
    <source>
        <dbReference type="Proteomes" id="UP000011080"/>
    </source>
</evidence>
<dbReference type="InterPro" id="IPR013567">
    <property type="entry name" value="EF_hand_assoc_2"/>
</dbReference>
<organism evidence="20 21">
    <name type="scientific">Bos mutus</name>
    <name type="common">wild yak</name>
    <dbReference type="NCBI Taxonomy" id="72004"/>
    <lineage>
        <taxon>Eukaryota</taxon>
        <taxon>Metazoa</taxon>
        <taxon>Chordata</taxon>
        <taxon>Craniata</taxon>
        <taxon>Vertebrata</taxon>
        <taxon>Euteleostomi</taxon>
        <taxon>Mammalia</taxon>
        <taxon>Eutheria</taxon>
        <taxon>Laurasiatheria</taxon>
        <taxon>Artiodactyla</taxon>
        <taxon>Ruminantia</taxon>
        <taxon>Pecora</taxon>
        <taxon>Bovidae</taxon>
        <taxon>Bovinae</taxon>
        <taxon>Bos</taxon>
    </lineage>
</organism>
<dbReference type="SMART" id="SM00054">
    <property type="entry name" value="EFh"/>
    <property type="match status" value="2"/>
</dbReference>
<dbReference type="Gene3D" id="3.40.50.300">
    <property type="entry name" value="P-loop containing nucleotide triphosphate hydrolases"/>
    <property type="match status" value="2"/>
</dbReference>
<dbReference type="AlphaFoldDB" id="L8J2F5"/>
<keyword evidence="5" id="KW-0677">Repeat</keyword>
<dbReference type="PROSITE" id="PS50222">
    <property type="entry name" value="EF_HAND_2"/>
    <property type="match status" value="1"/>
</dbReference>
<keyword evidence="9" id="KW-0106">Calcium</keyword>
<proteinExistence type="inferred from homology"/>
<accession>L8J2F5</accession>
<gene>
    <name evidence="20" type="ORF">M91_08795</name>
</gene>
<dbReference type="PRINTS" id="PR00449">
    <property type="entry name" value="RASTRNSFRMNG"/>
</dbReference>
<dbReference type="GO" id="GO:0005509">
    <property type="term" value="F:calcium ion binding"/>
    <property type="evidence" value="ECO:0007669"/>
    <property type="project" value="InterPro"/>
</dbReference>
<evidence type="ECO:0000256" key="4">
    <source>
        <dbReference type="ARBA" id="ARBA00022723"/>
    </source>
</evidence>
<dbReference type="InterPro" id="IPR018247">
    <property type="entry name" value="EF_Hand_1_Ca_BS"/>
</dbReference>
<dbReference type="SUPFAM" id="SSF52540">
    <property type="entry name" value="P-loop containing nucleoside triphosphate hydrolases"/>
    <property type="match status" value="2"/>
</dbReference>
<dbReference type="Pfam" id="PF08355">
    <property type="entry name" value="EF_assoc_1"/>
    <property type="match status" value="1"/>
</dbReference>
<dbReference type="Pfam" id="PF00071">
    <property type="entry name" value="Ras"/>
    <property type="match status" value="1"/>
</dbReference>
<dbReference type="FunFam" id="1.10.238.10:FF:000011">
    <property type="entry name" value="Mitochondrial Rho GTPase"/>
    <property type="match status" value="1"/>
</dbReference>
<evidence type="ECO:0000256" key="13">
    <source>
        <dbReference type="ARBA" id="ARBA00023136"/>
    </source>
</evidence>
<evidence type="ECO:0000256" key="5">
    <source>
        <dbReference type="ARBA" id="ARBA00022737"/>
    </source>
</evidence>
<dbReference type="GO" id="GO:0007005">
    <property type="term" value="P:mitochondrion organization"/>
    <property type="evidence" value="ECO:0007669"/>
    <property type="project" value="InterPro"/>
</dbReference>
<comment type="similarity">
    <text evidence="2">Belongs to the mitochondrial Rho GTPase family.</text>
</comment>
<dbReference type="GO" id="GO:0003924">
    <property type="term" value="F:GTPase activity"/>
    <property type="evidence" value="ECO:0007669"/>
    <property type="project" value="InterPro"/>
</dbReference>
<keyword evidence="10 17" id="KW-1133">Transmembrane helix</keyword>